<dbReference type="Proteomes" id="UP000826462">
    <property type="component" value="Chromosome 2"/>
</dbReference>
<protein>
    <submittedName>
        <fullName evidence="2">Uncharacterized protein</fullName>
    </submittedName>
</protein>
<sequence>MWIYQVSPVLRQKGKTLIQRLLAGGAAVAIVLVVAGGAALWHEERAARIEASSEMSLRDQVWDGRIDTGVAGDHAGGIYAVVDAFSGSEEAIVTAVRGCEDGQGKLQ</sequence>
<reference evidence="2 3" key="1">
    <citation type="submission" date="2021-07" db="EMBL/GenBank/DDBJ databases">
        <title>Paraburkholderia edwinii protects Aspergillus sp. from phenazines by acting as a toxin sponge.</title>
        <authorList>
            <person name="Dahlstrom K.M."/>
            <person name="Newman D.K."/>
        </authorList>
    </citation>
    <scope>NUCLEOTIDE SEQUENCE [LARGE SCALE GENOMIC DNA]</scope>
    <source>
        <strain evidence="2 3">Pe01</strain>
    </source>
</reference>
<accession>A0ABX8V033</accession>
<evidence type="ECO:0000256" key="1">
    <source>
        <dbReference type="SAM" id="Phobius"/>
    </source>
</evidence>
<evidence type="ECO:0000313" key="2">
    <source>
        <dbReference type="EMBL" id="QYD72845.1"/>
    </source>
</evidence>
<keyword evidence="1" id="KW-0472">Membrane</keyword>
<evidence type="ECO:0000313" key="3">
    <source>
        <dbReference type="Proteomes" id="UP000826462"/>
    </source>
</evidence>
<name>A0ABX8V033_9BURK</name>
<dbReference type="RefSeq" id="WP_219802277.1">
    <property type="nucleotide sequence ID" value="NZ_CP080096.1"/>
</dbReference>
<keyword evidence="1" id="KW-0812">Transmembrane</keyword>
<proteinExistence type="predicted"/>
<keyword evidence="1" id="KW-1133">Transmembrane helix</keyword>
<dbReference type="EMBL" id="CP080096">
    <property type="protein sequence ID" value="QYD72845.1"/>
    <property type="molecule type" value="Genomic_DNA"/>
</dbReference>
<feature type="transmembrane region" description="Helical" evidence="1">
    <location>
        <begin position="21"/>
        <end position="41"/>
    </location>
</feature>
<gene>
    <name evidence="2" type="ORF">KZJ38_24465</name>
</gene>
<organism evidence="2 3">
    <name type="scientific">Paraburkholderia edwinii</name>
    <dbReference type="NCBI Taxonomy" id="2861782"/>
    <lineage>
        <taxon>Bacteria</taxon>
        <taxon>Pseudomonadati</taxon>
        <taxon>Pseudomonadota</taxon>
        <taxon>Betaproteobacteria</taxon>
        <taxon>Burkholderiales</taxon>
        <taxon>Burkholderiaceae</taxon>
        <taxon>Paraburkholderia</taxon>
    </lineage>
</organism>
<keyword evidence="3" id="KW-1185">Reference proteome</keyword>